<accession>A0A811N982</accession>
<protein>
    <submittedName>
        <fullName evidence="2">Uncharacterized protein</fullName>
    </submittedName>
</protein>
<feature type="region of interest" description="Disordered" evidence="1">
    <location>
        <begin position="70"/>
        <end position="106"/>
    </location>
</feature>
<proteinExistence type="predicted"/>
<dbReference type="AlphaFoldDB" id="A0A811N982"/>
<sequence length="153" mass="15833">MARPQPQAEVLTESVRVNSTEVEATLRGGELAWRPAGGGNGEGQERRLELESEVLGCRVDGRKLKFATFAASGGDNGKGEEGPRIGGEGGRGGDGGRGCRGAVGERHQGIASPRSFNRVVGVLAFPGRLVLDRVGGGSCVMRGGLEEFVDSIG</sequence>
<evidence type="ECO:0000256" key="1">
    <source>
        <dbReference type="SAM" id="MobiDB-lite"/>
    </source>
</evidence>
<feature type="compositionally biased region" description="Gly residues" evidence="1">
    <location>
        <begin position="84"/>
        <end position="101"/>
    </location>
</feature>
<evidence type="ECO:0000313" key="3">
    <source>
        <dbReference type="Proteomes" id="UP000604825"/>
    </source>
</evidence>
<reference evidence="2" key="1">
    <citation type="submission" date="2020-10" db="EMBL/GenBank/DDBJ databases">
        <authorList>
            <person name="Han B."/>
            <person name="Lu T."/>
            <person name="Zhao Q."/>
            <person name="Huang X."/>
            <person name="Zhao Y."/>
        </authorList>
    </citation>
    <scope>NUCLEOTIDE SEQUENCE</scope>
</reference>
<evidence type="ECO:0000313" key="2">
    <source>
        <dbReference type="EMBL" id="CAD6217620.1"/>
    </source>
</evidence>
<keyword evidence="3" id="KW-1185">Reference proteome</keyword>
<name>A0A811N982_9POAL</name>
<organism evidence="2 3">
    <name type="scientific">Miscanthus lutarioriparius</name>
    <dbReference type="NCBI Taxonomy" id="422564"/>
    <lineage>
        <taxon>Eukaryota</taxon>
        <taxon>Viridiplantae</taxon>
        <taxon>Streptophyta</taxon>
        <taxon>Embryophyta</taxon>
        <taxon>Tracheophyta</taxon>
        <taxon>Spermatophyta</taxon>
        <taxon>Magnoliopsida</taxon>
        <taxon>Liliopsida</taxon>
        <taxon>Poales</taxon>
        <taxon>Poaceae</taxon>
        <taxon>PACMAD clade</taxon>
        <taxon>Panicoideae</taxon>
        <taxon>Andropogonodae</taxon>
        <taxon>Andropogoneae</taxon>
        <taxon>Saccharinae</taxon>
        <taxon>Miscanthus</taxon>
    </lineage>
</organism>
<dbReference type="EMBL" id="CAJGYO010000003">
    <property type="protein sequence ID" value="CAD6217620.1"/>
    <property type="molecule type" value="Genomic_DNA"/>
</dbReference>
<comment type="caution">
    <text evidence="2">The sequence shown here is derived from an EMBL/GenBank/DDBJ whole genome shotgun (WGS) entry which is preliminary data.</text>
</comment>
<dbReference type="Proteomes" id="UP000604825">
    <property type="component" value="Unassembled WGS sequence"/>
</dbReference>
<gene>
    <name evidence="2" type="ORF">NCGR_LOCUS11595</name>
</gene>